<dbReference type="Pfam" id="PF02667">
    <property type="entry name" value="SCFA_trans"/>
    <property type="match status" value="1"/>
</dbReference>
<feature type="transmembrane region" description="Helical" evidence="2">
    <location>
        <begin position="420"/>
        <end position="441"/>
    </location>
</feature>
<dbReference type="Proteomes" id="UP000199046">
    <property type="component" value="Unassembled WGS sequence"/>
</dbReference>
<feature type="transmembrane region" description="Helical" evidence="2">
    <location>
        <begin position="20"/>
        <end position="37"/>
    </location>
</feature>
<feature type="transmembrane region" description="Helical" evidence="2">
    <location>
        <begin position="49"/>
        <end position="75"/>
    </location>
</feature>
<sequence>MRVIGRLFTHIAVRYLPDAFVFLFFLTLVVLGLGIAWDDTHSPRRVLDYWGTGFFSIYEFTCQIILVLVSGYALAHTRPVRRALIKLTRLPRTEVQVIVATTLIAMLCSWISWGFGLVAGGLVAREMGIVHRGRVHYPLVVAAAYSGFIVWHGGYGGSIPTVIANPGHFLEAEMGIIPVSQTVFSIGNLAILAAMVLVVPAVLVSMRPRRDEARVNLPESEQSDDAPAAPMPDKTRMTPAQRLEYSRLIPLTLGTIALLWLMDHFVTGGGVNINTVILGFFALGLMFSRHVREYIAFCTGGSRTAYGIIMQFPFYAAMMGVIGGTGMAADIGSALVSIASSETLAFYSFLSAGLINFFIPAGGGQWIMQGPIVIDAAQQLDASMASVAMAVAWGDAWTNMVQPFWTLPLLAIAGLQIRDIMGYTSVIMLVTGVVLGLAMFLI</sequence>
<dbReference type="PANTHER" id="PTHR41983:SF2">
    <property type="entry name" value="SHORT-CHAIN FATTY ACID TRANSPORTER-RELATED"/>
    <property type="match status" value="1"/>
</dbReference>
<keyword evidence="2" id="KW-1133">Transmembrane helix</keyword>
<keyword evidence="2" id="KW-0472">Membrane</keyword>
<reference evidence="4" key="1">
    <citation type="submission" date="2016-10" db="EMBL/GenBank/DDBJ databases">
        <authorList>
            <person name="Varghese N."/>
            <person name="Submissions S."/>
        </authorList>
    </citation>
    <scope>NUCLEOTIDE SEQUENCE [LARGE SCALE GENOMIC DNA]</scope>
    <source>
        <strain evidence="4">DSM 23439</strain>
    </source>
</reference>
<dbReference type="STRING" id="402385.SAMN05421848_3118"/>
<feature type="transmembrane region" description="Helical" evidence="2">
    <location>
        <begin position="268"/>
        <end position="287"/>
    </location>
</feature>
<name>A0A1I1MRS3_9GAMM</name>
<dbReference type="AlphaFoldDB" id="A0A1I1MRS3"/>
<protein>
    <submittedName>
        <fullName evidence="3">Short-chain fatty acids transporter</fullName>
    </submittedName>
</protein>
<gene>
    <name evidence="3" type="ORF">SAMN05421848_3118</name>
</gene>
<keyword evidence="2" id="KW-0812">Transmembrane</keyword>
<evidence type="ECO:0000313" key="4">
    <source>
        <dbReference type="Proteomes" id="UP000199046"/>
    </source>
</evidence>
<feature type="transmembrane region" description="Helical" evidence="2">
    <location>
        <begin position="245"/>
        <end position="262"/>
    </location>
</feature>
<evidence type="ECO:0000256" key="2">
    <source>
        <dbReference type="SAM" id="Phobius"/>
    </source>
</evidence>
<feature type="transmembrane region" description="Helical" evidence="2">
    <location>
        <begin position="175"/>
        <end position="204"/>
    </location>
</feature>
<accession>A0A1I1MRS3</accession>
<feature type="region of interest" description="Disordered" evidence="1">
    <location>
        <begin position="214"/>
        <end position="235"/>
    </location>
</feature>
<feature type="transmembrane region" description="Helical" evidence="2">
    <location>
        <begin position="312"/>
        <end position="338"/>
    </location>
</feature>
<evidence type="ECO:0000313" key="3">
    <source>
        <dbReference type="EMBL" id="SFC88174.1"/>
    </source>
</evidence>
<dbReference type="PANTHER" id="PTHR41983">
    <property type="entry name" value="SHORT-CHAIN FATTY ACID TRANSPORTER-RELATED"/>
    <property type="match status" value="1"/>
</dbReference>
<evidence type="ECO:0000256" key="1">
    <source>
        <dbReference type="SAM" id="MobiDB-lite"/>
    </source>
</evidence>
<proteinExistence type="predicted"/>
<organism evidence="3 4">
    <name type="scientific">Kushneria avicenniae</name>
    <dbReference type="NCBI Taxonomy" id="402385"/>
    <lineage>
        <taxon>Bacteria</taxon>
        <taxon>Pseudomonadati</taxon>
        <taxon>Pseudomonadota</taxon>
        <taxon>Gammaproteobacteria</taxon>
        <taxon>Oceanospirillales</taxon>
        <taxon>Halomonadaceae</taxon>
        <taxon>Kushneria</taxon>
    </lineage>
</organism>
<keyword evidence="4" id="KW-1185">Reference proteome</keyword>
<dbReference type="GO" id="GO:0005886">
    <property type="term" value="C:plasma membrane"/>
    <property type="evidence" value="ECO:0007669"/>
    <property type="project" value="TreeGrafter"/>
</dbReference>
<dbReference type="OrthoDB" id="9342495at2"/>
<dbReference type="EMBL" id="FOLY01000008">
    <property type="protein sequence ID" value="SFC88174.1"/>
    <property type="molecule type" value="Genomic_DNA"/>
</dbReference>
<dbReference type="InterPro" id="IPR006160">
    <property type="entry name" value="SCFA_transpt_AtoE"/>
</dbReference>
<dbReference type="RefSeq" id="WP_139215325.1">
    <property type="nucleotide sequence ID" value="NZ_FOLY01000008.1"/>
</dbReference>
<feature type="transmembrane region" description="Helical" evidence="2">
    <location>
        <begin position="344"/>
        <end position="368"/>
    </location>
</feature>
<feature type="transmembrane region" description="Helical" evidence="2">
    <location>
        <begin position="95"/>
        <end position="123"/>
    </location>
</feature>